<name>A0ABZ0LS33_9ACTN</name>
<dbReference type="SFLD" id="SFLDS00036">
    <property type="entry name" value="Aromatic_Prenyltransferase"/>
    <property type="match status" value="1"/>
</dbReference>
<keyword evidence="3" id="KW-1185">Reference proteome</keyword>
<evidence type="ECO:0000256" key="1">
    <source>
        <dbReference type="ARBA" id="ARBA00022679"/>
    </source>
</evidence>
<keyword evidence="1" id="KW-0808">Transferase</keyword>
<dbReference type="InterPro" id="IPR017795">
    <property type="entry name" value="ABBA_NscD-like"/>
</dbReference>
<gene>
    <name evidence="2" type="ORF">R2D22_13175</name>
</gene>
<proteinExistence type="predicted"/>
<evidence type="ECO:0000313" key="3">
    <source>
        <dbReference type="Proteomes" id="UP001301731"/>
    </source>
</evidence>
<dbReference type="Proteomes" id="UP001301731">
    <property type="component" value="Chromosome"/>
</dbReference>
<reference evidence="2 3" key="1">
    <citation type="submission" date="2023-10" db="EMBL/GenBank/DDBJ databases">
        <title>The genome sequence of Streptomyces sp. HUAS YS2.</title>
        <authorList>
            <person name="Mo P."/>
        </authorList>
    </citation>
    <scope>NUCLEOTIDE SEQUENCE [LARGE SCALE GENOMIC DNA]</scope>
    <source>
        <strain evidence="2 3">HUAS YS2</strain>
    </source>
</reference>
<dbReference type="Pfam" id="PF11991">
    <property type="entry name" value="Trp_DMAT"/>
    <property type="match status" value="1"/>
</dbReference>
<sequence>MIAPWPGGPGRTGARTLGGHTAGQLLRLCEVAGLGPDDAESYAHTLVDALGPAAERPLDLPPPTLTYLSDDHTPVEFSLSFTQGEAPALRLLLEPGCGAGSLAENGRASLATVREMARRWDFSTERLDELADLFLPSAPHGPFALWLALELRPGGVPRAKVYLNPSASGERRATETVREALRRLGHEDAYATLPKGDGHPFLALDLGDWASPRVKVYVRHLGLSAEEAGGLSRMPAGTGPGPAEIAEFFRVASGYGDRDAYDDFGGAAGFGRLPLDRRPGLTCHALTEPGSGAASGGAAGGVGGAAGDWAGGAASGFTVHIPVRDYVRHDGEALDRAVALLRGHGMDPGPMVRALSAVTRRRPEDGTGLIAYLALAHQAGRPPRVTAYLSSEAYAVRPPAGERTRGVEAVH</sequence>
<evidence type="ECO:0000313" key="2">
    <source>
        <dbReference type="EMBL" id="WOX22293.1"/>
    </source>
</evidence>
<protein>
    <submittedName>
        <fullName evidence="2">Tryptophan dimethylallyltransferase family protein</fullName>
    </submittedName>
</protein>
<dbReference type="EMBL" id="CP137573">
    <property type="protein sequence ID" value="WOX22293.1"/>
    <property type="molecule type" value="Genomic_DNA"/>
</dbReference>
<dbReference type="RefSeq" id="WP_318103320.1">
    <property type="nucleotide sequence ID" value="NZ_CP137573.1"/>
</dbReference>
<dbReference type="InterPro" id="IPR033964">
    <property type="entry name" value="ABBA"/>
</dbReference>
<organism evidence="2 3">
    <name type="scientific">Streptomyces solicathayae</name>
    <dbReference type="NCBI Taxonomy" id="3081768"/>
    <lineage>
        <taxon>Bacteria</taxon>
        <taxon>Bacillati</taxon>
        <taxon>Actinomycetota</taxon>
        <taxon>Actinomycetes</taxon>
        <taxon>Kitasatosporales</taxon>
        <taxon>Streptomycetaceae</taxon>
        <taxon>Streptomyces</taxon>
    </lineage>
</organism>
<accession>A0ABZ0LS33</accession>
<dbReference type="SFLD" id="SFLDG01162">
    <property type="entry name" value="I"/>
    <property type="match status" value="1"/>
</dbReference>